<dbReference type="EMBL" id="BLLK01000062">
    <property type="protein sequence ID" value="GFH58610.1"/>
    <property type="molecule type" value="Genomic_DNA"/>
</dbReference>
<protein>
    <recommendedName>
        <fullName evidence="9">Wax synthase domain-containing protein</fullName>
    </recommendedName>
</protein>
<evidence type="ECO:0000256" key="7">
    <source>
        <dbReference type="ARBA" id="ARBA00023136"/>
    </source>
</evidence>
<name>A0AAD3HCJ5_9STRA</name>
<sequence>MYDIDDLSYKLFGNKIDYDLFDDTLFHFQSCVFKYPSVAFFNQLPLLVALQIFVSALLAYPLYRLNVETIITKNETSIMLISRTVFTFLFALPFVFYQPIYVIRALDIHHIGLRMVLMTLPINGGLRILESYFGFTSTLCSKHFSNYFAYFCCPFILKFDEKTEEPARATMKYILEKLKMIGLYFIYTGSLMSILWHYDWELLKIGPKVDSFDHSFRELVSWRHLINNYLVALTLSLGLQQSTCGVSLLFTFAFGYQTEDVVLSPMFKSTSVSDFWGKRWNVSVHKGLKNGAYKPMRKLTNSRIMGALSAFIVSGIIHEYVNLVLFDVVEYKSKQVMFFCWNACLISLEYFLGSFESVQIIVTKIPKPFITALVLCSALPVAHLFTGDWIVHGYFDAVMYAETTILCRSP</sequence>
<evidence type="ECO:0000256" key="2">
    <source>
        <dbReference type="ARBA" id="ARBA00005179"/>
    </source>
</evidence>
<feature type="transmembrane region" description="Helical" evidence="8">
    <location>
        <begin position="181"/>
        <end position="198"/>
    </location>
</feature>
<evidence type="ECO:0000313" key="11">
    <source>
        <dbReference type="Proteomes" id="UP001054902"/>
    </source>
</evidence>
<dbReference type="AlphaFoldDB" id="A0AAD3HCJ5"/>
<proteinExistence type="inferred from homology"/>
<dbReference type="GO" id="GO:0016020">
    <property type="term" value="C:membrane"/>
    <property type="evidence" value="ECO:0007669"/>
    <property type="project" value="UniProtKB-SubCell"/>
</dbReference>
<evidence type="ECO:0000256" key="3">
    <source>
        <dbReference type="ARBA" id="ARBA00007282"/>
    </source>
</evidence>
<dbReference type="PANTHER" id="PTHR31595">
    <property type="entry name" value="LONG-CHAIN-ALCOHOL O-FATTY-ACYLTRANSFERASE 3-RELATED"/>
    <property type="match status" value="1"/>
</dbReference>
<keyword evidence="6 8" id="KW-1133">Transmembrane helix</keyword>
<keyword evidence="5 8" id="KW-0812">Transmembrane</keyword>
<feature type="transmembrane region" description="Helical" evidence="8">
    <location>
        <begin position="84"/>
        <end position="102"/>
    </location>
</feature>
<gene>
    <name evidence="10" type="ORF">CTEN210_15086</name>
</gene>
<keyword evidence="11" id="KW-1185">Reference proteome</keyword>
<evidence type="ECO:0000256" key="1">
    <source>
        <dbReference type="ARBA" id="ARBA00004141"/>
    </source>
</evidence>
<comment type="caution">
    <text evidence="10">The sequence shown here is derived from an EMBL/GenBank/DDBJ whole genome shotgun (WGS) entry which is preliminary data.</text>
</comment>
<comment type="pathway">
    <text evidence="2">Secondary metabolite biosynthesis.</text>
</comment>
<evidence type="ECO:0000313" key="10">
    <source>
        <dbReference type="EMBL" id="GFH58610.1"/>
    </source>
</evidence>
<dbReference type="InterPro" id="IPR044851">
    <property type="entry name" value="Wax_synthase"/>
</dbReference>
<feature type="transmembrane region" description="Helical" evidence="8">
    <location>
        <begin position="44"/>
        <end position="63"/>
    </location>
</feature>
<evidence type="ECO:0000256" key="4">
    <source>
        <dbReference type="ARBA" id="ARBA00022679"/>
    </source>
</evidence>
<dbReference type="Proteomes" id="UP001054902">
    <property type="component" value="Unassembled WGS sequence"/>
</dbReference>
<organism evidence="10 11">
    <name type="scientific">Chaetoceros tenuissimus</name>
    <dbReference type="NCBI Taxonomy" id="426638"/>
    <lineage>
        <taxon>Eukaryota</taxon>
        <taxon>Sar</taxon>
        <taxon>Stramenopiles</taxon>
        <taxon>Ochrophyta</taxon>
        <taxon>Bacillariophyta</taxon>
        <taxon>Coscinodiscophyceae</taxon>
        <taxon>Chaetocerotophycidae</taxon>
        <taxon>Chaetocerotales</taxon>
        <taxon>Chaetocerotaceae</taxon>
        <taxon>Chaetoceros</taxon>
    </lineage>
</organism>
<keyword evidence="7 8" id="KW-0472">Membrane</keyword>
<reference evidence="10 11" key="1">
    <citation type="journal article" date="2021" name="Sci. Rep.">
        <title>The genome of the diatom Chaetoceros tenuissimus carries an ancient integrated fragment of an extant virus.</title>
        <authorList>
            <person name="Hongo Y."/>
            <person name="Kimura K."/>
            <person name="Takaki Y."/>
            <person name="Yoshida Y."/>
            <person name="Baba S."/>
            <person name="Kobayashi G."/>
            <person name="Nagasaki K."/>
            <person name="Hano T."/>
            <person name="Tomaru Y."/>
        </authorList>
    </citation>
    <scope>NUCLEOTIDE SEQUENCE [LARGE SCALE GENOMIC DNA]</scope>
    <source>
        <strain evidence="10 11">NIES-3715</strain>
    </source>
</reference>
<evidence type="ECO:0000256" key="8">
    <source>
        <dbReference type="SAM" id="Phobius"/>
    </source>
</evidence>
<dbReference type="Pfam" id="PF13813">
    <property type="entry name" value="MBOAT_2"/>
    <property type="match status" value="1"/>
</dbReference>
<evidence type="ECO:0000256" key="5">
    <source>
        <dbReference type="ARBA" id="ARBA00022692"/>
    </source>
</evidence>
<dbReference type="PANTHER" id="PTHR31595:SF57">
    <property type="entry name" value="OS04G0481900 PROTEIN"/>
    <property type="match status" value="1"/>
</dbReference>
<accession>A0AAD3HCJ5</accession>
<dbReference type="GO" id="GO:0006629">
    <property type="term" value="P:lipid metabolic process"/>
    <property type="evidence" value="ECO:0007669"/>
    <property type="project" value="InterPro"/>
</dbReference>
<feature type="transmembrane region" description="Helical" evidence="8">
    <location>
        <begin position="335"/>
        <end position="353"/>
    </location>
</feature>
<feature type="transmembrane region" description="Helical" evidence="8">
    <location>
        <begin position="108"/>
        <end position="129"/>
    </location>
</feature>
<dbReference type="InterPro" id="IPR032805">
    <property type="entry name" value="Wax_synthase_dom"/>
</dbReference>
<evidence type="ECO:0000256" key="6">
    <source>
        <dbReference type="ARBA" id="ARBA00022989"/>
    </source>
</evidence>
<dbReference type="GO" id="GO:0008374">
    <property type="term" value="F:O-acyltransferase activity"/>
    <property type="evidence" value="ECO:0007669"/>
    <property type="project" value="InterPro"/>
</dbReference>
<feature type="transmembrane region" description="Helical" evidence="8">
    <location>
        <begin position="304"/>
        <end position="323"/>
    </location>
</feature>
<feature type="domain" description="Wax synthase" evidence="9">
    <location>
        <begin position="264"/>
        <end position="341"/>
    </location>
</feature>
<feature type="transmembrane region" description="Helical" evidence="8">
    <location>
        <begin position="365"/>
        <end position="385"/>
    </location>
</feature>
<comment type="subcellular location">
    <subcellularLocation>
        <location evidence="1">Membrane</location>
        <topology evidence="1">Multi-pass membrane protein</topology>
    </subcellularLocation>
</comment>
<comment type="similarity">
    <text evidence="3">Belongs to the wax synthase family.</text>
</comment>
<evidence type="ECO:0000259" key="9">
    <source>
        <dbReference type="Pfam" id="PF13813"/>
    </source>
</evidence>
<keyword evidence="4" id="KW-0808">Transferase</keyword>